<dbReference type="EMBL" id="JBAFSM010000012">
    <property type="protein sequence ID" value="MEG3437007.1"/>
    <property type="molecule type" value="Genomic_DNA"/>
</dbReference>
<dbReference type="Pfam" id="PF01266">
    <property type="entry name" value="DAO"/>
    <property type="match status" value="1"/>
</dbReference>
<dbReference type="InterPro" id="IPR006076">
    <property type="entry name" value="FAD-dep_OxRdtase"/>
</dbReference>
<dbReference type="PANTHER" id="PTHR13847">
    <property type="entry name" value="SARCOSINE DEHYDROGENASE-RELATED"/>
    <property type="match status" value="1"/>
</dbReference>
<accession>A0AAW9QS12</accession>
<dbReference type="GO" id="GO:0005737">
    <property type="term" value="C:cytoplasm"/>
    <property type="evidence" value="ECO:0007669"/>
    <property type="project" value="TreeGrafter"/>
</dbReference>
<comment type="caution">
    <text evidence="3">The sequence shown here is derived from an EMBL/GenBank/DDBJ whole genome shotgun (WGS) entry which is preliminary data.</text>
</comment>
<keyword evidence="4" id="KW-1185">Reference proteome</keyword>
<dbReference type="Gene3D" id="3.50.50.60">
    <property type="entry name" value="FAD/NAD(P)-binding domain"/>
    <property type="match status" value="1"/>
</dbReference>
<organism evidence="3 4">
    <name type="scientific">Pannus brasiliensis CCIBt3594</name>
    <dbReference type="NCBI Taxonomy" id="1427578"/>
    <lineage>
        <taxon>Bacteria</taxon>
        <taxon>Bacillati</taxon>
        <taxon>Cyanobacteriota</taxon>
        <taxon>Cyanophyceae</taxon>
        <taxon>Oscillatoriophycideae</taxon>
        <taxon>Chroococcales</taxon>
        <taxon>Microcystaceae</taxon>
        <taxon>Pannus</taxon>
    </lineage>
</organism>
<name>A0AAW9QS12_9CHRO</name>
<dbReference type="Proteomes" id="UP001328733">
    <property type="component" value="Unassembled WGS sequence"/>
</dbReference>
<dbReference type="RefSeq" id="WP_332864493.1">
    <property type="nucleotide sequence ID" value="NZ_JBAFSM010000012.1"/>
</dbReference>
<evidence type="ECO:0000259" key="2">
    <source>
        <dbReference type="Pfam" id="PF01266"/>
    </source>
</evidence>
<gene>
    <name evidence="3" type="ORF">V0288_07730</name>
</gene>
<dbReference type="EC" id="1.-.-.-" evidence="3"/>
<dbReference type="SUPFAM" id="SSF51905">
    <property type="entry name" value="FAD/NAD(P)-binding domain"/>
    <property type="match status" value="1"/>
</dbReference>
<keyword evidence="1 3" id="KW-0560">Oxidoreductase</keyword>
<reference evidence="3 4" key="1">
    <citation type="submission" date="2024-01" db="EMBL/GenBank/DDBJ databases">
        <title>Genomic insights into the taxonomy and metabolism of the cyanobacterium Pannus brasiliensis CCIBt3594.</title>
        <authorList>
            <person name="Machado M."/>
            <person name="Botero N.B."/>
            <person name="Andreote A.P.D."/>
            <person name="Feitosa A.M.T."/>
            <person name="Popin R."/>
            <person name="Sivonen K."/>
            <person name="Fiore M.F."/>
        </authorList>
    </citation>
    <scope>NUCLEOTIDE SEQUENCE [LARGE SCALE GENOMIC DNA]</scope>
    <source>
        <strain evidence="3 4">CCIBt3594</strain>
    </source>
</reference>
<proteinExistence type="predicted"/>
<protein>
    <submittedName>
        <fullName evidence="3">FAD-binding oxidoreductase</fullName>
        <ecNumber evidence="3">1.-.-.-</ecNumber>
    </submittedName>
</protein>
<dbReference type="Gene3D" id="3.30.9.10">
    <property type="entry name" value="D-Amino Acid Oxidase, subunit A, domain 2"/>
    <property type="match status" value="1"/>
</dbReference>
<evidence type="ECO:0000313" key="4">
    <source>
        <dbReference type="Proteomes" id="UP001328733"/>
    </source>
</evidence>
<dbReference type="PANTHER" id="PTHR13847:SF287">
    <property type="entry name" value="FAD-DEPENDENT OXIDOREDUCTASE DOMAIN-CONTAINING PROTEIN 1"/>
    <property type="match status" value="1"/>
</dbReference>
<sequence length="388" mass="42610">MTATYDYLIIGGGITGSALGYELARKGQKVLLLEREPAPGNATMYSYGGLAYWSGTTEITRKLYREGIDIHRNLCNELEADTEFREIDLVLTIGAGEDPVAVAKSFEGFDIRPELLDVREAIELEPLLDPDAISGVLRLPHGHINAGKTNRAYQDAFRRHGGAIAIEPAIELILDDRIVRGVRTPVSEYRARTTIVCAGGLTRSFLQKAGISVRCYFTRAAMIALEPTDLELRTLVMPATGRRIFLERQVSEGEREGIWDETTAEAIDSVLEPGAIQFGDRSLYIGQVSAIVTDPFARLDAESTEANIRNLVGQFLPALRDLPGTYRECLVAFAPFNRPVIGPIDGFEGIQVFSGFTSTLVAAPPLAKHFARYLVGEPEEMIGEFTDN</sequence>
<dbReference type="GO" id="GO:0016491">
    <property type="term" value="F:oxidoreductase activity"/>
    <property type="evidence" value="ECO:0007669"/>
    <property type="project" value="UniProtKB-KW"/>
</dbReference>
<evidence type="ECO:0000256" key="1">
    <source>
        <dbReference type="ARBA" id="ARBA00023002"/>
    </source>
</evidence>
<dbReference type="InterPro" id="IPR036188">
    <property type="entry name" value="FAD/NAD-bd_sf"/>
</dbReference>
<dbReference type="AlphaFoldDB" id="A0AAW9QS12"/>
<feature type="domain" description="FAD dependent oxidoreductase" evidence="2">
    <location>
        <begin position="6"/>
        <end position="371"/>
    </location>
</feature>
<evidence type="ECO:0000313" key="3">
    <source>
        <dbReference type="EMBL" id="MEG3437007.1"/>
    </source>
</evidence>